<reference evidence="2 3" key="1">
    <citation type="submission" date="2015-09" db="EMBL/GenBank/DDBJ databases">
        <title>Host preference determinants of Valsa canker pathogens revealed by comparative genomics.</title>
        <authorList>
            <person name="Yin Z."/>
            <person name="Huang L."/>
        </authorList>
    </citation>
    <scope>NUCLEOTIDE SEQUENCE [LARGE SCALE GENOMIC DNA]</scope>
    <source>
        <strain evidence="2 3">YSFL</strain>
    </source>
</reference>
<protein>
    <submittedName>
        <fullName evidence="2">Uncharacterized protein</fullName>
    </submittedName>
</protein>
<proteinExistence type="predicted"/>
<accession>A0A423VUG3</accession>
<gene>
    <name evidence="2" type="ORF">VSDG_06166</name>
</gene>
<keyword evidence="3" id="KW-1185">Reference proteome</keyword>
<feature type="region of interest" description="Disordered" evidence="1">
    <location>
        <begin position="36"/>
        <end position="66"/>
    </location>
</feature>
<evidence type="ECO:0000313" key="2">
    <source>
        <dbReference type="EMBL" id="ROV94715.1"/>
    </source>
</evidence>
<feature type="compositionally biased region" description="Basic and acidic residues" evidence="1">
    <location>
        <begin position="43"/>
        <end position="54"/>
    </location>
</feature>
<organism evidence="2 3">
    <name type="scientific">Cytospora chrysosperma</name>
    <name type="common">Cytospora canker fungus</name>
    <name type="synonym">Sphaeria chrysosperma</name>
    <dbReference type="NCBI Taxonomy" id="252740"/>
    <lineage>
        <taxon>Eukaryota</taxon>
        <taxon>Fungi</taxon>
        <taxon>Dikarya</taxon>
        <taxon>Ascomycota</taxon>
        <taxon>Pezizomycotina</taxon>
        <taxon>Sordariomycetes</taxon>
        <taxon>Sordariomycetidae</taxon>
        <taxon>Diaporthales</taxon>
        <taxon>Cytosporaceae</taxon>
        <taxon>Cytospora</taxon>
    </lineage>
</organism>
<dbReference type="Proteomes" id="UP000284375">
    <property type="component" value="Unassembled WGS sequence"/>
</dbReference>
<dbReference type="AlphaFoldDB" id="A0A423VUG3"/>
<evidence type="ECO:0000256" key="1">
    <source>
        <dbReference type="SAM" id="MobiDB-lite"/>
    </source>
</evidence>
<dbReference type="EMBL" id="LJZO01000027">
    <property type="protein sequence ID" value="ROV94715.1"/>
    <property type="molecule type" value="Genomic_DNA"/>
</dbReference>
<evidence type="ECO:0000313" key="3">
    <source>
        <dbReference type="Proteomes" id="UP000284375"/>
    </source>
</evidence>
<comment type="caution">
    <text evidence="2">The sequence shown here is derived from an EMBL/GenBank/DDBJ whole genome shotgun (WGS) entry which is preliminary data.</text>
</comment>
<sequence>MRKVPQLQDTHIAMVNAKSLGGLRQNIVTRLIAHEPSQGLDRLPGRKAEEETRQEGSTGNAGGVNA</sequence>
<name>A0A423VUG3_CYTCH</name>